<accession>A0A125NTS2</accession>
<comment type="caution">
    <text evidence="1">The sequence shown here is derived from an EMBL/GenBank/DDBJ whole genome shotgun (WGS) entry which is preliminary data.</text>
</comment>
<evidence type="ECO:0000313" key="2">
    <source>
        <dbReference type="Proteomes" id="UP000059074"/>
    </source>
</evidence>
<dbReference type="EMBL" id="LMTR01000093">
    <property type="protein sequence ID" value="KWT64349.1"/>
    <property type="molecule type" value="Genomic_DNA"/>
</dbReference>
<evidence type="ECO:0000313" key="1">
    <source>
        <dbReference type="EMBL" id="KWT64349.1"/>
    </source>
</evidence>
<dbReference type="PATRIC" id="fig|121290.4.peg.794"/>
<proteinExistence type="predicted"/>
<protein>
    <submittedName>
        <fullName evidence="1">Uncharacterized protein</fullName>
    </submittedName>
</protein>
<organism evidence="1 2">
    <name type="scientific">Hyphomicrobium sulfonivorans</name>
    <dbReference type="NCBI Taxonomy" id="121290"/>
    <lineage>
        <taxon>Bacteria</taxon>
        <taxon>Pseudomonadati</taxon>
        <taxon>Pseudomonadota</taxon>
        <taxon>Alphaproteobacteria</taxon>
        <taxon>Hyphomicrobiales</taxon>
        <taxon>Hyphomicrobiaceae</taxon>
        <taxon>Hyphomicrobium</taxon>
    </lineage>
</organism>
<keyword evidence="2" id="KW-1185">Reference proteome</keyword>
<dbReference type="Proteomes" id="UP000059074">
    <property type="component" value="Unassembled WGS sequence"/>
</dbReference>
<dbReference type="OrthoDB" id="7870314at2"/>
<dbReference type="RefSeq" id="WP_068464878.1">
    <property type="nucleotide sequence ID" value="NZ_LMTR01000093.1"/>
</dbReference>
<name>A0A125NTS2_HYPSL</name>
<gene>
    <name evidence="1" type="ORF">APY04_3361</name>
</gene>
<dbReference type="AlphaFoldDB" id="A0A125NTS2"/>
<reference evidence="1 2" key="1">
    <citation type="submission" date="2015-10" db="EMBL/GenBank/DDBJ databases">
        <title>Transcriptomic analysis of a linuron degrading triple-species bacterial consortium.</title>
        <authorList>
            <person name="Albers P."/>
        </authorList>
    </citation>
    <scope>NUCLEOTIDE SEQUENCE [LARGE SCALE GENOMIC DNA]</scope>
    <source>
        <strain evidence="1 2">WDL6</strain>
    </source>
</reference>
<sequence>MVARIIELAVYRAQRTLANREVAEKAALAKERASFHFWAGASGKRYVHHIYSLRECPALPAANYVLVRRHEDSRAEALAIGRVTHEADTLNLAEIRQRGAELAADEVHVHLLAPSNKISKLIEFDLRTAQAQTELNVASAGSNRLH</sequence>